<protein>
    <submittedName>
        <fullName evidence="2">Uncharacterized protein</fullName>
    </submittedName>
</protein>
<gene>
    <name evidence="2" type="ORF">CCUR1050_LOCUS19820</name>
</gene>
<evidence type="ECO:0000256" key="1">
    <source>
        <dbReference type="SAM" id="SignalP"/>
    </source>
</evidence>
<keyword evidence="1" id="KW-0732">Signal</keyword>
<dbReference type="EMBL" id="HBEZ01036062">
    <property type="protein sequence ID" value="CAD8642136.1"/>
    <property type="molecule type" value="Transcribed_RNA"/>
</dbReference>
<organism evidence="2">
    <name type="scientific">Cryptomonas curvata</name>
    <dbReference type="NCBI Taxonomy" id="233186"/>
    <lineage>
        <taxon>Eukaryota</taxon>
        <taxon>Cryptophyceae</taxon>
        <taxon>Cryptomonadales</taxon>
        <taxon>Cryptomonadaceae</taxon>
        <taxon>Cryptomonas</taxon>
    </lineage>
</organism>
<feature type="signal peptide" evidence="1">
    <location>
        <begin position="1"/>
        <end position="21"/>
    </location>
</feature>
<accession>A0A7S0MI19</accession>
<name>A0A7S0MI19_9CRYP</name>
<evidence type="ECO:0000313" key="2">
    <source>
        <dbReference type="EMBL" id="CAD8642136.1"/>
    </source>
</evidence>
<proteinExistence type="predicted"/>
<reference evidence="2" key="1">
    <citation type="submission" date="2021-01" db="EMBL/GenBank/DDBJ databases">
        <authorList>
            <person name="Corre E."/>
            <person name="Pelletier E."/>
            <person name="Niang G."/>
            <person name="Scheremetjew M."/>
            <person name="Finn R."/>
            <person name="Kale V."/>
            <person name="Holt S."/>
            <person name="Cochrane G."/>
            <person name="Meng A."/>
            <person name="Brown T."/>
            <person name="Cohen L."/>
        </authorList>
    </citation>
    <scope>NUCLEOTIDE SEQUENCE</scope>
    <source>
        <strain evidence="2">CCAP979/52</strain>
    </source>
</reference>
<feature type="chain" id="PRO_5030935171" evidence="1">
    <location>
        <begin position="22"/>
        <end position="119"/>
    </location>
</feature>
<dbReference type="AlphaFoldDB" id="A0A7S0MI19"/>
<sequence length="119" mass="13015">MDLMVLFFFCDLFCGLGMLKGLEQSLCGDIGLVVLSGLGSRRTHPDGVEGASMARRAPFPPSRMPASVEISIKLAVCLQSATCSQVLRRKILVVRRGSIYYLLVQVDLSPRKGQKISIE</sequence>